<dbReference type="Pfam" id="PF21208">
    <property type="entry name" value="euk_SelB_III"/>
    <property type="match status" value="1"/>
</dbReference>
<proteinExistence type="predicted"/>
<evidence type="ECO:0000259" key="5">
    <source>
        <dbReference type="PROSITE" id="PS51722"/>
    </source>
</evidence>
<feature type="region of interest" description="Disordered" evidence="4">
    <location>
        <begin position="815"/>
        <end position="882"/>
    </location>
</feature>
<dbReference type="InterPro" id="IPR027417">
    <property type="entry name" value="P-loop_NTPase"/>
</dbReference>
<dbReference type="GO" id="GO:0009507">
    <property type="term" value="C:chloroplast"/>
    <property type="evidence" value="ECO:0007669"/>
    <property type="project" value="UniProtKB-SubCell"/>
</dbReference>
<dbReference type="GO" id="GO:0003924">
    <property type="term" value="F:GTPase activity"/>
    <property type="evidence" value="ECO:0007669"/>
    <property type="project" value="InterPro"/>
</dbReference>
<dbReference type="Proteomes" id="UP000266841">
    <property type="component" value="Unassembled WGS sequence"/>
</dbReference>
<protein>
    <recommendedName>
        <fullName evidence="2">Elongation factor Tu, chloroplastic</fullName>
    </recommendedName>
</protein>
<dbReference type="Pfam" id="PF02403">
    <property type="entry name" value="Seryl_tRNA_N"/>
    <property type="match status" value="1"/>
</dbReference>
<keyword evidence="7" id="KW-1185">Reference proteome</keyword>
<dbReference type="InterPro" id="IPR049393">
    <property type="entry name" value="eEFSec_III"/>
</dbReference>
<sequence>MPSPAGKISINDLRAEKGGDPDHYKHLLSCADPCDTSPTVVDEALALDAKRRSKLSELEDMRSKLSTLQKTVIAPKKKAGLDCDEDIAKMKGWKADIDRLSTELKVAEKERDGSLKKISDALATIDVNSDGVSAGCRSESGESPKKGPQSPAGPALQKDSPKKQTKSDSSTDETSLPLLQPEKIKQIPPERILNLNVGVLGHVDTGKTSLVKTLSSVLSTASLDKSKQSRARGITLDLGFSAFLLPLPEHLRKETMVRQEVSTGKSDATKKPKNAWNIEKVQKKETETELQQRYDLLQVTLVDCPGHASLIRTIIGGAQIIDMVLLVVDATKGIQTQTAECLVIAEMTTRNLIVVLNKIDLFPANEREERLRQAEKKMRNALRGTKFENAQMVGISACVGGEKVAAVGQDAAACVISSTNNIHGLLNVLQSQMRAPNRDTQPSPERFHFAVDHCFPIKGQGTVLTGTCLSGSARPNDLVEFPTLATQKKIKGLQMFRRKANVIQQGDRAGICVSNFDAKLMERGIVAAPGTVRLIRGAIAVVRKAGFSKGGVNSGAKFHISVGHTTVMATVTFWGAREIARQAEEHLAAQQQSVVENGESHGKSSLGGSADLAGLPRLRFDWDQDFLHQDNYLDSLPDDTDWGGRSSHQPVGKQSEEMPLHWARIEFLTPVYCPMDSLVIGSRLDSEVNANACRLAFSGRLVERYDAKSDNGRLRSYTKKEKVGTVCRLGDPYKRGDDGKIVRYEVFGTDLFKKETNMTQFVGLLIETDAGDVGIIQSSFGTSGKFRVSFPAGTEVREGDPLYLRFKRYANDPRKAIRQDGSVPAARTGSRVDPPAKKKKGNRGGKGGGNKAKSGGAASSSSHVVRPPNGTGARPGTGDACDSEVTGEIAKLKDGPTEGGRPTVAIASGLFSMEDDIGKHRGRRVVALSTDEEGAVDGSFGKMGKCKVLFKGGVSAEVGSKLKMMPR</sequence>
<feature type="coiled-coil region" evidence="3">
    <location>
        <begin position="90"/>
        <end position="117"/>
    </location>
</feature>
<dbReference type="OrthoDB" id="2067at2759"/>
<feature type="domain" description="Tr-type G" evidence="5">
    <location>
        <begin position="192"/>
        <end position="445"/>
    </location>
</feature>
<dbReference type="InterPro" id="IPR050055">
    <property type="entry name" value="EF-Tu_GTPase"/>
</dbReference>
<evidence type="ECO:0000256" key="2">
    <source>
        <dbReference type="ARBA" id="ARBA00021392"/>
    </source>
</evidence>
<accession>K0RBX0</accession>
<dbReference type="SUPFAM" id="SSF50447">
    <property type="entry name" value="Translation proteins"/>
    <property type="match status" value="1"/>
</dbReference>
<dbReference type="GO" id="GO:0005525">
    <property type="term" value="F:GTP binding"/>
    <property type="evidence" value="ECO:0007669"/>
    <property type="project" value="InterPro"/>
</dbReference>
<dbReference type="GO" id="GO:0003746">
    <property type="term" value="F:translation elongation factor activity"/>
    <property type="evidence" value="ECO:0007669"/>
    <property type="project" value="TreeGrafter"/>
</dbReference>
<dbReference type="OMA" id="RFKRYAN"/>
<gene>
    <name evidence="6" type="ORF">THAOC_34729</name>
</gene>
<dbReference type="Gene3D" id="2.40.30.10">
    <property type="entry name" value="Translation factors"/>
    <property type="match status" value="1"/>
</dbReference>
<feature type="region of interest" description="Disordered" evidence="4">
    <location>
        <begin position="130"/>
        <end position="183"/>
    </location>
</feature>
<dbReference type="CDD" id="cd04094">
    <property type="entry name" value="eSelB_III"/>
    <property type="match status" value="1"/>
</dbReference>
<evidence type="ECO:0000256" key="4">
    <source>
        <dbReference type="SAM" id="MobiDB-lite"/>
    </source>
</evidence>
<dbReference type="PANTHER" id="PTHR43721:SF11">
    <property type="entry name" value="SELENOCYSTEINE-SPECIFIC ELONGATION FACTOR"/>
    <property type="match status" value="1"/>
</dbReference>
<dbReference type="AlphaFoldDB" id="K0RBX0"/>
<evidence type="ECO:0000313" key="6">
    <source>
        <dbReference type="EMBL" id="EJK46596.1"/>
    </source>
</evidence>
<dbReference type="GO" id="GO:0001514">
    <property type="term" value="P:selenocysteine incorporation"/>
    <property type="evidence" value="ECO:0007669"/>
    <property type="project" value="TreeGrafter"/>
</dbReference>
<keyword evidence="3" id="KW-0175">Coiled coil</keyword>
<name>K0RBX0_THAOC</name>
<dbReference type="InterPro" id="IPR000795">
    <property type="entry name" value="T_Tr_GTP-bd_dom"/>
</dbReference>
<dbReference type="SUPFAM" id="SSF52540">
    <property type="entry name" value="P-loop containing nucleoside triphosphate hydrolases"/>
    <property type="match status" value="1"/>
</dbReference>
<dbReference type="eggNOG" id="KOG0461">
    <property type="taxonomic scope" value="Eukaryota"/>
</dbReference>
<evidence type="ECO:0000313" key="7">
    <source>
        <dbReference type="Proteomes" id="UP000266841"/>
    </source>
</evidence>
<dbReference type="PRINTS" id="PR00315">
    <property type="entry name" value="ELONGATNFCT"/>
</dbReference>
<dbReference type="FunFam" id="2.40.30.10:FF:000052">
    <property type="entry name" value="Selenocysteine-specific elongation factor EF-Sec"/>
    <property type="match status" value="1"/>
</dbReference>
<dbReference type="CDD" id="cd01889">
    <property type="entry name" value="SelB_euk"/>
    <property type="match status" value="1"/>
</dbReference>
<dbReference type="InterPro" id="IPR049394">
    <property type="entry name" value="eEFSec_C"/>
</dbReference>
<reference evidence="6 7" key="1">
    <citation type="journal article" date="2012" name="Genome Biol.">
        <title>Genome and low-iron response of an oceanic diatom adapted to chronic iron limitation.</title>
        <authorList>
            <person name="Lommer M."/>
            <person name="Specht M."/>
            <person name="Roy A.S."/>
            <person name="Kraemer L."/>
            <person name="Andreson R."/>
            <person name="Gutowska M.A."/>
            <person name="Wolf J."/>
            <person name="Bergner S.V."/>
            <person name="Schilhabel M.B."/>
            <person name="Klostermeier U.C."/>
            <person name="Beiko R.G."/>
            <person name="Rosenstiel P."/>
            <person name="Hippler M."/>
            <person name="Laroche J."/>
        </authorList>
    </citation>
    <scope>NUCLEOTIDE SEQUENCE [LARGE SCALE GENOMIC DNA]</scope>
    <source>
        <strain evidence="6 7">CCMP1005</strain>
    </source>
</reference>
<evidence type="ECO:0000256" key="3">
    <source>
        <dbReference type="SAM" id="Coils"/>
    </source>
</evidence>
<evidence type="ECO:0000256" key="1">
    <source>
        <dbReference type="ARBA" id="ARBA00004229"/>
    </source>
</evidence>
<dbReference type="CDD" id="cd03696">
    <property type="entry name" value="SelB_II"/>
    <property type="match status" value="1"/>
</dbReference>
<dbReference type="InterPro" id="IPR010978">
    <property type="entry name" value="tRNA-bd_arm"/>
</dbReference>
<dbReference type="Pfam" id="PF00009">
    <property type="entry name" value="GTP_EFTU"/>
    <property type="match status" value="1"/>
</dbReference>
<feature type="compositionally biased region" description="Low complexity" evidence="4">
    <location>
        <begin position="851"/>
        <end position="862"/>
    </location>
</feature>
<dbReference type="EMBL" id="AGNL01047647">
    <property type="protein sequence ID" value="EJK46596.1"/>
    <property type="molecule type" value="Genomic_DNA"/>
</dbReference>
<dbReference type="Pfam" id="PF21131">
    <property type="entry name" value="eEFSec_4th"/>
    <property type="match status" value="2"/>
</dbReference>
<comment type="subcellular location">
    <subcellularLocation>
        <location evidence="1">Plastid</location>
        <location evidence="1">Chloroplast</location>
    </subcellularLocation>
</comment>
<organism evidence="6 7">
    <name type="scientific">Thalassiosira oceanica</name>
    <name type="common">Marine diatom</name>
    <dbReference type="NCBI Taxonomy" id="159749"/>
    <lineage>
        <taxon>Eukaryota</taxon>
        <taxon>Sar</taxon>
        <taxon>Stramenopiles</taxon>
        <taxon>Ochrophyta</taxon>
        <taxon>Bacillariophyta</taxon>
        <taxon>Coscinodiscophyceae</taxon>
        <taxon>Thalassiosirophycidae</taxon>
        <taxon>Thalassiosirales</taxon>
        <taxon>Thalassiosiraceae</taxon>
        <taxon>Thalassiosira</taxon>
    </lineage>
</organism>
<dbReference type="Gene3D" id="3.40.50.300">
    <property type="entry name" value="P-loop containing nucleotide triphosphate hydrolases"/>
    <property type="match status" value="1"/>
</dbReference>
<dbReference type="PANTHER" id="PTHR43721">
    <property type="entry name" value="ELONGATION FACTOR TU-RELATED"/>
    <property type="match status" value="1"/>
</dbReference>
<dbReference type="SUPFAM" id="SSF46589">
    <property type="entry name" value="tRNA-binding arm"/>
    <property type="match status" value="1"/>
</dbReference>
<dbReference type="PROSITE" id="PS51722">
    <property type="entry name" value="G_TR_2"/>
    <property type="match status" value="1"/>
</dbReference>
<dbReference type="Gene3D" id="1.10.287.40">
    <property type="entry name" value="Serine-tRNA synthetase, tRNA binding domain"/>
    <property type="match status" value="1"/>
</dbReference>
<dbReference type="InterPro" id="IPR042103">
    <property type="entry name" value="SerRS_1_N_sf"/>
</dbReference>
<comment type="caution">
    <text evidence="6">The sequence shown here is derived from an EMBL/GenBank/DDBJ whole genome shotgun (WGS) entry which is preliminary data.</text>
</comment>
<dbReference type="InterPro" id="IPR015866">
    <property type="entry name" value="Ser-tRNA-synth_1_N"/>
</dbReference>
<dbReference type="InterPro" id="IPR009000">
    <property type="entry name" value="Transl_B-barrel_sf"/>
</dbReference>